<dbReference type="EMBL" id="JABWDU010000003">
    <property type="protein sequence ID" value="NVD39815.1"/>
    <property type="molecule type" value="Genomic_DNA"/>
</dbReference>
<dbReference type="AlphaFoldDB" id="A0A7Y6Q6B6"/>
<keyword evidence="2" id="KW-1185">Reference proteome</keyword>
<name>A0A7Y6Q6B6_9HYPH</name>
<dbReference type="GO" id="GO:0015774">
    <property type="term" value="P:polysaccharide transport"/>
    <property type="evidence" value="ECO:0007669"/>
    <property type="project" value="InterPro"/>
</dbReference>
<gene>
    <name evidence="1" type="ORF">HT585_13185</name>
</gene>
<comment type="caution">
    <text evidence="1">The sequence shown here is derived from an EMBL/GenBank/DDBJ whole genome shotgun (WGS) entry which is preliminary data.</text>
</comment>
<dbReference type="CDD" id="cd16440">
    <property type="entry name" value="beta_Kdo_transferase_KpsC_1"/>
    <property type="match status" value="1"/>
</dbReference>
<organism evidence="1 2">
    <name type="scientific">Ensifer oleiphilus</name>
    <dbReference type="NCBI Taxonomy" id="2742698"/>
    <lineage>
        <taxon>Bacteria</taxon>
        <taxon>Pseudomonadati</taxon>
        <taxon>Pseudomonadota</taxon>
        <taxon>Alphaproteobacteria</taxon>
        <taxon>Hyphomicrobiales</taxon>
        <taxon>Rhizobiaceae</taxon>
        <taxon>Sinorhizobium/Ensifer group</taxon>
        <taxon>Ensifer</taxon>
    </lineage>
</organism>
<dbReference type="InterPro" id="IPR007833">
    <property type="entry name" value="Capsule_polysaccharide_synth"/>
</dbReference>
<dbReference type="GO" id="GO:0000271">
    <property type="term" value="P:polysaccharide biosynthetic process"/>
    <property type="evidence" value="ECO:0007669"/>
    <property type="project" value="InterPro"/>
</dbReference>
<dbReference type="Pfam" id="PF05159">
    <property type="entry name" value="Capsule_synth"/>
    <property type="match status" value="1"/>
</dbReference>
<dbReference type="Proteomes" id="UP000520198">
    <property type="component" value="Unassembled WGS sequence"/>
</dbReference>
<evidence type="ECO:0000313" key="1">
    <source>
        <dbReference type="EMBL" id="NVD39815.1"/>
    </source>
</evidence>
<reference evidence="1 2" key="1">
    <citation type="submission" date="2020-06" db="EMBL/GenBank/DDBJ databases">
        <authorList>
            <person name="Grouzdev D.S."/>
        </authorList>
    </citation>
    <scope>NUCLEOTIDE SEQUENCE [LARGE SCALE GENOMIC DNA]</scope>
    <source>
        <strain evidence="1 2">HO-A22</strain>
    </source>
</reference>
<sequence>MDVLDNSTLAVMQARPWHPKWGARLGATYFVHKAFPWLGRYFGEARLRSTLAPGLDGIVSWGGRLPAKTAMRIARLRKLPHWHLEDGFLRSVGLGKDGSIPISIVVDDKALPVDAARASRLELLIRDAAGGLAHDIGAPIREALVEHRLSKYNNLPHSEPRLDPSTRRRLLLVDQVFGDVSVEKALGSASAFDKMLDDAIASGGQVIVRTHPDVIAGHRKGYMTERASKLPGVTLMADKVSAAAILAVVDEVWTVSSQMGFDALLRGLPVRCYATPFYAGWGLTDDRVEDRAQAAHARRATARPTVDQLTFAAFSLYPVYRHPKSWKVLEPLQAIDYLIEEIAANKSKG</sequence>
<evidence type="ECO:0000313" key="2">
    <source>
        <dbReference type="Proteomes" id="UP000520198"/>
    </source>
</evidence>
<proteinExistence type="predicted"/>
<accession>A0A7Y6Q6B6</accession>
<protein>
    <submittedName>
        <fullName evidence="1">Capsular biosynthesis protein</fullName>
    </submittedName>
</protein>